<proteinExistence type="predicted"/>
<reference evidence="2" key="1">
    <citation type="journal article" date="2019" name="bioRxiv">
        <title>The Genome of the Zebra Mussel, Dreissena polymorpha: A Resource for Invasive Species Research.</title>
        <authorList>
            <person name="McCartney M.A."/>
            <person name="Auch B."/>
            <person name="Kono T."/>
            <person name="Mallez S."/>
            <person name="Zhang Y."/>
            <person name="Obille A."/>
            <person name="Becker A."/>
            <person name="Abrahante J.E."/>
            <person name="Garbe J."/>
            <person name="Badalamenti J.P."/>
            <person name="Herman A."/>
            <person name="Mangelson H."/>
            <person name="Liachko I."/>
            <person name="Sullivan S."/>
            <person name="Sone E.D."/>
            <person name="Koren S."/>
            <person name="Silverstein K.A.T."/>
            <person name="Beckman K.B."/>
            <person name="Gohl D.M."/>
        </authorList>
    </citation>
    <scope>NUCLEOTIDE SEQUENCE</scope>
    <source>
        <strain evidence="2">Duluth1</strain>
        <tissue evidence="2">Whole animal</tissue>
    </source>
</reference>
<gene>
    <name evidence="2" type="ORF">DPMN_161825</name>
</gene>
<keyword evidence="3" id="KW-1185">Reference proteome</keyword>
<comment type="caution">
    <text evidence="2">The sequence shown here is derived from an EMBL/GenBank/DDBJ whole genome shotgun (WGS) entry which is preliminary data.</text>
</comment>
<evidence type="ECO:0000256" key="1">
    <source>
        <dbReference type="SAM" id="MobiDB-lite"/>
    </source>
</evidence>
<dbReference type="EMBL" id="JAIWYP010000008">
    <property type="protein sequence ID" value="KAH3783875.1"/>
    <property type="molecule type" value="Genomic_DNA"/>
</dbReference>
<protein>
    <submittedName>
        <fullName evidence="2">Uncharacterized protein</fullName>
    </submittedName>
</protein>
<evidence type="ECO:0000313" key="3">
    <source>
        <dbReference type="Proteomes" id="UP000828390"/>
    </source>
</evidence>
<feature type="region of interest" description="Disordered" evidence="1">
    <location>
        <begin position="1"/>
        <end position="28"/>
    </location>
</feature>
<name>A0A9D4IRG1_DREPO</name>
<evidence type="ECO:0000313" key="2">
    <source>
        <dbReference type="EMBL" id="KAH3783875.1"/>
    </source>
</evidence>
<dbReference type="AlphaFoldDB" id="A0A9D4IRG1"/>
<reference evidence="2" key="2">
    <citation type="submission" date="2020-11" db="EMBL/GenBank/DDBJ databases">
        <authorList>
            <person name="McCartney M.A."/>
            <person name="Auch B."/>
            <person name="Kono T."/>
            <person name="Mallez S."/>
            <person name="Becker A."/>
            <person name="Gohl D.M."/>
            <person name="Silverstein K.A.T."/>
            <person name="Koren S."/>
            <person name="Bechman K.B."/>
            <person name="Herman A."/>
            <person name="Abrahante J.E."/>
            <person name="Garbe J."/>
        </authorList>
    </citation>
    <scope>NUCLEOTIDE SEQUENCE</scope>
    <source>
        <strain evidence="2">Duluth1</strain>
        <tissue evidence="2">Whole animal</tissue>
    </source>
</reference>
<dbReference type="Proteomes" id="UP000828390">
    <property type="component" value="Unassembled WGS sequence"/>
</dbReference>
<accession>A0A9D4IRG1</accession>
<sequence length="91" mass="10712">MQAVKQMNKSGRLQRNAEEQQIETNDFVEDLYDYDNDADYIPSEESDSDCEGSVYPERDTVNIYVEEKFKLDEYSPAYLDVFGWNPSIDFF</sequence>
<feature type="compositionally biased region" description="Polar residues" evidence="1">
    <location>
        <begin position="1"/>
        <end position="13"/>
    </location>
</feature>
<organism evidence="2 3">
    <name type="scientific">Dreissena polymorpha</name>
    <name type="common">Zebra mussel</name>
    <name type="synonym">Mytilus polymorpha</name>
    <dbReference type="NCBI Taxonomy" id="45954"/>
    <lineage>
        <taxon>Eukaryota</taxon>
        <taxon>Metazoa</taxon>
        <taxon>Spiralia</taxon>
        <taxon>Lophotrochozoa</taxon>
        <taxon>Mollusca</taxon>
        <taxon>Bivalvia</taxon>
        <taxon>Autobranchia</taxon>
        <taxon>Heteroconchia</taxon>
        <taxon>Euheterodonta</taxon>
        <taxon>Imparidentia</taxon>
        <taxon>Neoheterodontei</taxon>
        <taxon>Myida</taxon>
        <taxon>Dreissenoidea</taxon>
        <taxon>Dreissenidae</taxon>
        <taxon>Dreissena</taxon>
    </lineage>
</organism>